<dbReference type="InterPro" id="IPR058331">
    <property type="entry name" value="DUF8018"/>
</dbReference>
<protein>
    <recommendedName>
        <fullName evidence="3">DUF8018 domain-containing protein</fullName>
    </recommendedName>
</protein>
<evidence type="ECO:0000259" key="3">
    <source>
        <dbReference type="Pfam" id="PF26057"/>
    </source>
</evidence>
<evidence type="ECO:0000313" key="5">
    <source>
        <dbReference type="Proteomes" id="UP000030645"/>
    </source>
</evidence>
<evidence type="ECO:0000256" key="2">
    <source>
        <dbReference type="SAM" id="SignalP"/>
    </source>
</evidence>
<keyword evidence="5" id="KW-1185">Reference proteome</keyword>
<dbReference type="InterPro" id="IPR052694">
    <property type="entry name" value="Mt_uS3-like"/>
</dbReference>
<feature type="compositionally biased region" description="Low complexity" evidence="1">
    <location>
        <begin position="41"/>
        <end position="52"/>
    </location>
</feature>
<feature type="chain" id="PRO_5004932287" description="DUF8018 domain-containing protein" evidence="2">
    <location>
        <begin position="24"/>
        <end position="170"/>
    </location>
</feature>
<proteinExistence type="predicted"/>
<dbReference type="AlphaFoldDB" id="W9R174"/>
<evidence type="ECO:0000256" key="1">
    <source>
        <dbReference type="SAM" id="MobiDB-lite"/>
    </source>
</evidence>
<dbReference type="PANTHER" id="PTHR35289">
    <property type="entry name" value="TRANSMEMBRANE PROTEIN"/>
    <property type="match status" value="1"/>
</dbReference>
<dbReference type="eggNOG" id="ENOG502S3JA">
    <property type="taxonomic scope" value="Eukaryota"/>
</dbReference>
<accession>W9R174</accession>
<feature type="region of interest" description="Disordered" evidence="1">
    <location>
        <begin position="28"/>
        <end position="59"/>
    </location>
</feature>
<feature type="signal peptide" evidence="2">
    <location>
        <begin position="1"/>
        <end position="23"/>
    </location>
</feature>
<dbReference type="EMBL" id="KE344491">
    <property type="protein sequence ID" value="EXB63586.1"/>
    <property type="molecule type" value="Genomic_DNA"/>
</dbReference>
<name>W9R174_9ROSA</name>
<evidence type="ECO:0000313" key="4">
    <source>
        <dbReference type="EMBL" id="EXB63586.1"/>
    </source>
</evidence>
<dbReference type="Pfam" id="PF26057">
    <property type="entry name" value="DUF8018"/>
    <property type="match status" value="1"/>
</dbReference>
<organism evidence="4 5">
    <name type="scientific">Morus notabilis</name>
    <dbReference type="NCBI Taxonomy" id="981085"/>
    <lineage>
        <taxon>Eukaryota</taxon>
        <taxon>Viridiplantae</taxon>
        <taxon>Streptophyta</taxon>
        <taxon>Embryophyta</taxon>
        <taxon>Tracheophyta</taxon>
        <taxon>Spermatophyta</taxon>
        <taxon>Magnoliopsida</taxon>
        <taxon>eudicotyledons</taxon>
        <taxon>Gunneridae</taxon>
        <taxon>Pentapetalae</taxon>
        <taxon>rosids</taxon>
        <taxon>fabids</taxon>
        <taxon>Rosales</taxon>
        <taxon>Moraceae</taxon>
        <taxon>Moreae</taxon>
        <taxon>Morus</taxon>
    </lineage>
</organism>
<keyword evidence="2" id="KW-0732">Signal</keyword>
<dbReference type="Proteomes" id="UP000030645">
    <property type="component" value="Unassembled WGS sequence"/>
</dbReference>
<feature type="domain" description="DUF8018" evidence="3">
    <location>
        <begin position="58"/>
        <end position="155"/>
    </location>
</feature>
<gene>
    <name evidence="4" type="ORF">L484_026925</name>
</gene>
<reference evidence="5" key="1">
    <citation type="submission" date="2013-01" db="EMBL/GenBank/DDBJ databases">
        <title>Draft Genome Sequence of a Mulberry Tree, Morus notabilis C.K. Schneid.</title>
        <authorList>
            <person name="He N."/>
            <person name="Zhao S."/>
        </authorList>
    </citation>
    <scope>NUCLEOTIDE SEQUENCE</scope>
</reference>
<dbReference type="PANTHER" id="PTHR35289:SF1">
    <property type="entry name" value="ATP SYNTHASE 9 MITOCHONDRIAL-RELATED"/>
    <property type="match status" value="1"/>
</dbReference>
<sequence length="170" mass="18899">MKSSNFAVFALLLAFLLAVLLESFDEKGTEESSVNQPPANPVASPEEAASPPHVVPYPYQPDEVIGRRLLAKDPSPSAEVIQQARIQAEDLFEVKVEIFRVMSGLDPEGDWLGRGARALENSRTSTGEESLEKLYTLREDLERRGVNSEAFSLFQERVPLRRDGDEHSTT</sequence>